<gene>
    <name evidence="3" type="ORF">HY3_02060</name>
</gene>
<dbReference type="Proteomes" id="UP000249123">
    <property type="component" value="Unassembled WGS sequence"/>
</dbReference>
<dbReference type="PANTHER" id="PTHR30413:SF10">
    <property type="entry name" value="CAPSULE POLYSACCHARIDE EXPORT INNER-MEMBRANE PROTEIN CTRC"/>
    <property type="match status" value="1"/>
</dbReference>
<accession>A0A062TX35</accession>
<dbReference type="PANTHER" id="PTHR30413">
    <property type="entry name" value="INNER MEMBRANE TRANSPORT PERMEASE"/>
    <property type="match status" value="1"/>
</dbReference>
<comment type="similarity">
    <text evidence="1">Belongs to the ABC-2 integral membrane protein family.</text>
</comment>
<protein>
    <submittedName>
        <fullName evidence="3">Uncharacterized protein</fullName>
    </submittedName>
</protein>
<dbReference type="STRING" id="1280941.HY2_02895"/>
<dbReference type="EMBL" id="AWFB01000023">
    <property type="protein sequence ID" value="RAN33152.1"/>
    <property type="molecule type" value="Genomic_DNA"/>
</dbReference>
<keyword evidence="2" id="KW-0813">Transport</keyword>
<dbReference type="AlphaFoldDB" id="A0A062TX35"/>
<name>A0A062TX35_9PROT</name>
<organism evidence="3 4">
    <name type="scientific">Hyphomonas pacifica</name>
    <dbReference type="NCBI Taxonomy" id="1280941"/>
    <lineage>
        <taxon>Bacteria</taxon>
        <taxon>Pseudomonadati</taxon>
        <taxon>Pseudomonadota</taxon>
        <taxon>Alphaproteobacteria</taxon>
        <taxon>Hyphomonadales</taxon>
        <taxon>Hyphomonadaceae</taxon>
        <taxon>Hyphomonas</taxon>
    </lineage>
</organism>
<proteinExistence type="inferred from homology"/>
<dbReference type="RefSeq" id="WP_051594931.1">
    <property type="nucleotide sequence ID" value="NZ_AWFA01000034.1"/>
</dbReference>
<keyword evidence="4" id="KW-1185">Reference proteome</keyword>
<dbReference type="GO" id="GO:0015920">
    <property type="term" value="P:lipopolysaccharide transport"/>
    <property type="evidence" value="ECO:0007669"/>
    <property type="project" value="TreeGrafter"/>
</dbReference>
<evidence type="ECO:0000313" key="3">
    <source>
        <dbReference type="EMBL" id="RAN33152.1"/>
    </source>
</evidence>
<reference evidence="3 4" key="1">
    <citation type="submission" date="2013-04" db="EMBL/GenBank/DDBJ databases">
        <title>Hyphomonas sp. T24B3 Genome Sequencing.</title>
        <authorList>
            <person name="Lai Q."/>
            <person name="Shao Z."/>
        </authorList>
    </citation>
    <scope>NUCLEOTIDE SEQUENCE [LARGE SCALE GENOMIC DNA]</scope>
    <source>
        <strain evidence="3 4">T24B3</strain>
    </source>
</reference>
<comment type="caution">
    <text evidence="3">The sequence shown here is derived from an EMBL/GenBank/DDBJ whole genome shotgun (WGS) entry which is preliminary data.</text>
</comment>
<sequence length="239" mass="26924">MGNQDIKLRYKRSIIGPFWISLTLAAWIAGISILYAQILKQPFLDYLVFLSCGLLAWNMISAVISEGSVSVIDNSSHLMSAPMPLSIFAARVVYRNIIVFFHNMLVVVCVLIYAKVHITWAMLFLPVGLLINCLILFFFISVSGPLCARFRDLQQIISNLLQVSFFLTPIIWQTGQIGGRTLVTHANPFYHMIELIRAPLMGYIPSTDTLIASGVMLIGGLIAALIVWRYSRKRVIFWL</sequence>
<evidence type="ECO:0000256" key="1">
    <source>
        <dbReference type="ARBA" id="ARBA00007783"/>
    </source>
</evidence>
<evidence type="ECO:0000313" key="4">
    <source>
        <dbReference type="Proteomes" id="UP000249123"/>
    </source>
</evidence>
<dbReference type="eggNOG" id="COG1682">
    <property type="taxonomic scope" value="Bacteria"/>
</dbReference>
<evidence type="ECO:0000256" key="2">
    <source>
        <dbReference type="ARBA" id="ARBA00022448"/>
    </source>
</evidence>